<keyword evidence="5" id="KW-1185">Reference proteome</keyword>
<dbReference type="PANTHER" id="PTHR43329">
    <property type="entry name" value="EPOXIDE HYDROLASE"/>
    <property type="match status" value="1"/>
</dbReference>
<evidence type="ECO:0000313" key="5">
    <source>
        <dbReference type="Proteomes" id="UP000076881"/>
    </source>
</evidence>
<gene>
    <name evidence="4" type="ORF">LEL_04391</name>
</gene>
<evidence type="ECO:0000256" key="1">
    <source>
        <dbReference type="ARBA" id="ARBA00022801"/>
    </source>
</evidence>
<dbReference type="OrthoDB" id="408373at2759"/>
<comment type="similarity">
    <text evidence="2">Belongs to the AB hydrolase superfamily. Epoxide hydrolase family.</text>
</comment>
<comment type="caution">
    <text evidence="4">The sequence shown here is derived from an EMBL/GenBank/DDBJ whole genome shotgun (WGS) entry which is preliminary data.</text>
</comment>
<dbReference type="PRINTS" id="PR00412">
    <property type="entry name" value="EPOXHYDRLASE"/>
</dbReference>
<protein>
    <submittedName>
        <fullName evidence="4">Epoxide hydrolase</fullName>
    </submittedName>
</protein>
<feature type="domain" description="AB hydrolase-1" evidence="3">
    <location>
        <begin position="39"/>
        <end position="150"/>
    </location>
</feature>
<evidence type="ECO:0000313" key="4">
    <source>
        <dbReference type="EMBL" id="OAA77568.1"/>
    </source>
</evidence>
<evidence type="ECO:0000259" key="3">
    <source>
        <dbReference type="Pfam" id="PF00561"/>
    </source>
</evidence>
<dbReference type="Pfam" id="PF00561">
    <property type="entry name" value="Abhydrolase_1"/>
    <property type="match status" value="1"/>
</dbReference>
<dbReference type="SUPFAM" id="SSF53474">
    <property type="entry name" value="alpha/beta-Hydrolases"/>
    <property type="match status" value="1"/>
</dbReference>
<dbReference type="PRINTS" id="PR00111">
    <property type="entry name" value="ABHYDROLASE"/>
</dbReference>
<dbReference type="STRING" id="1081108.A0A162KNH4"/>
<dbReference type="GO" id="GO:0016787">
    <property type="term" value="F:hydrolase activity"/>
    <property type="evidence" value="ECO:0007669"/>
    <property type="project" value="UniProtKB-KW"/>
</dbReference>
<dbReference type="Gene3D" id="3.40.50.1820">
    <property type="entry name" value="alpha/beta hydrolase"/>
    <property type="match status" value="1"/>
</dbReference>
<dbReference type="InterPro" id="IPR029058">
    <property type="entry name" value="AB_hydrolase_fold"/>
</dbReference>
<dbReference type="InterPro" id="IPR000639">
    <property type="entry name" value="Epox_hydrolase-like"/>
</dbReference>
<dbReference type="EMBL" id="AZHF01000003">
    <property type="protein sequence ID" value="OAA77568.1"/>
    <property type="molecule type" value="Genomic_DNA"/>
</dbReference>
<organism evidence="4 5">
    <name type="scientific">Akanthomyces lecanii RCEF 1005</name>
    <dbReference type="NCBI Taxonomy" id="1081108"/>
    <lineage>
        <taxon>Eukaryota</taxon>
        <taxon>Fungi</taxon>
        <taxon>Dikarya</taxon>
        <taxon>Ascomycota</taxon>
        <taxon>Pezizomycotina</taxon>
        <taxon>Sordariomycetes</taxon>
        <taxon>Hypocreomycetidae</taxon>
        <taxon>Hypocreales</taxon>
        <taxon>Cordycipitaceae</taxon>
        <taxon>Akanthomyces</taxon>
        <taxon>Cordyceps confragosa</taxon>
    </lineage>
</organism>
<proteinExistence type="inferred from homology"/>
<dbReference type="InterPro" id="IPR000073">
    <property type="entry name" value="AB_hydrolase_1"/>
</dbReference>
<dbReference type="AlphaFoldDB" id="A0A162KNH4"/>
<sequence length="257" mass="27176">MGIDKLTPHDPRVRYLTAPARGKTYGYLLADPADAPIDTILLLHGFPDLSFGWRYQIPHLVSLGYRVVAPDAVGYASTDAAQELEAYTTASPADDIAGLAQRVVSPGAAVIVGGHDMGGETCWQVAARHPQLVKAVFSVCTPVLEVGDTHTPLEDLIAAGKWTHFGYQLQLIGPAALNWAAGAAQKDKAVRIRMPALFIAAAAEDGAVPPSLAEGMGKIVLDLTSGLVQAGHWALWQAPAAINETLEGWLNSVAQKT</sequence>
<accession>A0A162KNH4</accession>
<name>A0A162KNH4_CORDF</name>
<reference evidence="4 5" key="1">
    <citation type="journal article" date="2016" name="Genome Biol. Evol.">
        <title>Divergent and convergent evolution of fungal pathogenicity.</title>
        <authorList>
            <person name="Shang Y."/>
            <person name="Xiao G."/>
            <person name="Zheng P."/>
            <person name="Cen K."/>
            <person name="Zhan S."/>
            <person name="Wang C."/>
        </authorList>
    </citation>
    <scope>NUCLEOTIDE SEQUENCE [LARGE SCALE GENOMIC DNA]</scope>
    <source>
        <strain evidence="4 5">RCEF 1005</strain>
    </source>
</reference>
<evidence type="ECO:0000256" key="2">
    <source>
        <dbReference type="ARBA" id="ARBA00038334"/>
    </source>
</evidence>
<dbReference type="Proteomes" id="UP000076881">
    <property type="component" value="Unassembled WGS sequence"/>
</dbReference>
<keyword evidence="1 4" id="KW-0378">Hydrolase</keyword>